<proteinExistence type="predicted"/>
<keyword evidence="2" id="KW-1185">Reference proteome</keyword>
<dbReference type="Pfam" id="PF07642">
    <property type="entry name" value="BBP2"/>
    <property type="match status" value="1"/>
</dbReference>
<organism evidence="1 2">
    <name type="scientific">Hymenobacter rigui</name>
    <dbReference type="NCBI Taxonomy" id="334424"/>
    <lineage>
        <taxon>Bacteria</taxon>
        <taxon>Pseudomonadati</taxon>
        <taxon>Bacteroidota</taxon>
        <taxon>Cytophagia</taxon>
        <taxon>Cytophagales</taxon>
        <taxon>Hymenobacteraceae</taxon>
        <taxon>Hymenobacter</taxon>
    </lineage>
</organism>
<gene>
    <name evidence="1" type="ORF">EI291_01240</name>
</gene>
<dbReference type="AlphaFoldDB" id="A0A3R9P8A0"/>
<name>A0A3R9P8A0_9BACT</name>
<reference evidence="1 2" key="1">
    <citation type="submission" date="2018-12" db="EMBL/GenBank/DDBJ databases">
        <authorList>
            <person name="Feng G."/>
            <person name="Zhu H."/>
        </authorList>
    </citation>
    <scope>NUCLEOTIDE SEQUENCE [LARGE SCALE GENOMIC DNA]</scope>
    <source>
        <strain evidence="1 2">KCTC 12533</strain>
    </source>
</reference>
<dbReference type="OrthoDB" id="1114561at2"/>
<sequence length="383" mass="42157">MAPGSESKRIGNPGPSGGGWVSALQCVTLNPDSMLLFTALAVLCAPVSAAPADSVPARPYKLSGYADGYYRYNFQNPREAPYNNLTSFTNSHNSFELGMISLKGEHTVGKVGLVADLGFGRRAEEFSYTDANTRFIIKQLFLTYALTDKLKLTGGSWATHVGYESVDPYLNRTYSMSYLFSYGPFFHTGIKAEYQVAPKTLLMLGVANPTDLKSASNLPKTVIAQVATSTADDKIKAYFNYQGGRQQDSLRLQQADVVLTYALSEQLSFSGNGSVQYRQQRTETGWQSGRAWWGSAFYANLDPRPWLGFTLRTEYFSDHRNVLGFDGEVLETTLAANLRKDGFTLIPELRLDRSTQGAPLFADKAGTARRTTMGALLAAVYKF</sequence>
<accession>A0A3R9P8A0</accession>
<dbReference type="EMBL" id="RWIT01000001">
    <property type="protein sequence ID" value="RSK50972.1"/>
    <property type="molecule type" value="Genomic_DNA"/>
</dbReference>
<dbReference type="InterPro" id="IPR011486">
    <property type="entry name" value="BBP2"/>
</dbReference>
<evidence type="ECO:0000313" key="2">
    <source>
        <dbReference type="Proteomes" id="UP000273500"/>
    </source>
</evidence>
<evidence type="ECO:0000313" key="1">
    <source>
        <dbReference type="EMBL" id="RSK50972.1"/>
    </source>
</evidence>
<comment type="caution">
    <text evidence="1">The sequence shown here is derived from an EMBL/GenBank/DDBJ whole genome shotgun (WGS) entry which is preliminary data.</text>
</comment>
<protein>
    <submittedName>
        <fullName evidence="1">Porin</fullName>
    </submittedName>
</protein>
<dbReference type="Proteomes" id="UP000273500">
    <property type="component" value="Unassembled WGS sequence"/>
</dbReference>